<feature type="non-terminal residue" evidence="1">
    <location>
        <position position="30"/>
    </location>
</feature>
<keyword evidence="2" id="KW-1185">Reference proteome</keyword>
<dbReference type="EMBL" id="BMAW01052637">
    <property type="protein sequence ID" value="GFS86595.1"/>
    <property type="molecule type" value="Genomic_DNA"/>
</dbReference>
<name>A0A8X6MZP8_NEPPI</name>
<dbReference type="AlphaFoldDB" id="A0A8X6MZP8"/>
<protein>
    <submittedName>
        <fullName evidence="1">Uncharacterized protein</fullName>
    </submittedName>
</protein>
<dbReference type="Proteomes" id="UP000887013">
    <property type="component" value="Unassembled WGS sequence"/>
</dbReference>
<reference evidence="1" key="1">
    <citation type="submission" date="2020-08" db="EMBL/GenBank/DDBJ databases">
        <title>Multicomponent nature underlies the extraordinary mechanical properties of spider dragline silk.</title>
        <authorList>
            <person name="Kono N."/>
            <person name="Nakamura H."/>
            <person name="Mori M."/>
            <person name="Yoshida Y."/>
            <person name="Ohtoshi R."/>
            <person name="Malay A.D."/>
            <person name="Moran D.A.P."/>
            <person name="Tomita M."/>
            <person name="Numata K."/>
            <person name="Arakawa K."/>
        </authorList>
    </citation>
    <scope>NUCLEOTIDE SEQUENCE</scope>
</reference>
<evidence type="ECO:0000313" key="1">
    <source>
        <dbReference type="EMBL" id="GFS86595.1"/>
    </source>
</evidence>
<sequence>MRDTARWRNGKQACCAATSTVAKSQNTNFA</sequence>
<evidence type="ECO:0000313" key="2">
    <source>
        <dbReference type="Proteomes" id="UP000887013"/>
    </source>
</evidence>
<organism evidence="1 2">
    <name type="scientific">Nephila pilipes</name>
    <name type="common">Giant wood spider</name>
    <name type="synonym">Nephila maculata</name>
    <dbReference type="NCBI Taxonomy" id="299642"/>
    <lineage>
        <taxon>Eukaryota</taxon>
        <taxon>Metazoa</taxon>
        <taxon>Ecdysozoa</taxon>
        <taxon>Arthropoda</taxon>
        <taxon>Chelicerata</taxon>
        <taxon>Arachnida</taxon>
        <taxon>Araneae</taxon>
        <taxon>Araneomorphae</taxon>
        <taxon>Entelegynae</taxon>
        <taxon>Araneoidea</taxon>
        <taxon>Nephilidae</taxon>
        <taxon>Nephila</taxon>
    </lineage>
</organism>
<comment type="caution">
    <text evidence="1">The sequence shown here is derived from an EMBL/GenBank/DDBJ whole genome shotgun (WGS) entry which is preliminary data.</text>
</comment>
<gene>
    <name evidence="1" type="ORF">NPIL_112661</name>
</gene>
<proteinExistence type="predicted"/>
<accession>A0A8X6MZP8</accession>